<keyword evidence="1" id="KW-0472">Membrane</keyword>
<feature type="transmembrane region" description="Helical" evidence="1">
    <location>
        <begin position="12"/>
        <end position="31"/>
    </location>
</feature>
<keyword evidence="1" id="KW-1133">Transmembrane helix</keyword>
<dbReference type="PANTHER" id="PTHR35889">
    <property type="entry name" value="CYCLOINULO-OLIGOSACCHARIDE FRUCTANOTRANSFERASE-RELATED"/>
    <property type="match status" value="1"/>
</dbReference>
<evidence type="ECO:0000259" key="2">
    <source>
        <dbReference type="Pfam" id="PF07583"/>
    </source>
</evidence>
<reference evidence="5 6" key="1">
    <citation type="submission" date="2018-09" db="EMBL/GenBank/DDBJ databases">
        <title>Genomic Encyclopedia of Type Strains, Phase III (KMG-III): the genomes of soil and plant-associated and newly described type strains.</title>
        <authorList>
            <person name="Whitman W."/>
        </authorList>
    </citation>
    <scope>NUCLEOTIDE SEQUENCE [LARGE SCALE GENOMIC DNA]</scope>
    <source>
        <strain evidence="5 6">CECT 7938</strain>
    </source>
</reference>
<dbReference type="Proteomes" id="UP000286246">
    <property type="component" value="Unassembled WGS sequence"/>
</dbReference>
<comment type="caution">
    <text evidence="5">The sequence shown here is derived from an EMBL/GenBank/DDBJ whole genome shotgun (WGS) entry which is preliminary data.</text>
</comment>
<dbReference type="InterPro" id="IPR011429">
    <property type="entry name" value="Cyt_c_Planctomycete-type"/>
</dbReference>
<proteinExistence type="predicted"/>
<evidence type="ECO:0000313" key="5">
    <source>
        <dbReference type="EMBL" id="RKE56048.1"/>
    </source>
</evidence>
<dbReference type="PANTHER" id="PTHR35889:SF3">
    <property type="entry name" value="F-BOX DOMAIN-CONTAINING PROTEIN"/>
    <property type="match status" value="1"/>
</dbReference>
<keyword evidence="6" id="KW-1185">Reference proteome</keyword>
<gene>
    <name evidence="5" type="ORF">DFQ12_0900</name>
</gene>
<dbReference type="AlphaFoldDB" id="A0A420BH68"/>
<evidence type="ECO:0000259" key="3">
    <source>
        <dbReference type="Pfam" id="PF07587"/>
    </source>
</evidence>
<organism evidence="5 6">
    <name type="scientific">Sphingobacterium detergens</name>
    <dbReference type="NCBI Taxonomy" id="1145106"/>
    <lineage>
        <taxon>Bacteria</taxon>
        <taxon>Pseudomonadati</taxon>
        <taxon>Bacteroidota</taxon>
        <taxon>Sphingobacteriia</taxon>
        <taxon>Sphingobacteriales</taxon>
        <taxon>Sphingobacteriaceae</taxon>
        <taxon>Sphingobacterium</taxon>
    </lineage>
</organism>
<dbReference type="InterPro" id="IPR011444">
    <property type="entry name" value="DUF1549"/>
</dbReference>
<dbReference type="InterPro" id="IPR022655">
    <property type="entry name" value="DUF1553"/>
</dbReference>
<evidence type="ECO:0000256" key="1">
    <source>
        <dbReference type="SAM" id="Phobius"/>
    </source>
</evidence>
<feature type="domain" description="DUF1553" evidence="3">
    <location>
        <begin position="473"/>
        <end position="734"/>
    </location>
</feature>
<dbReference type="Pfam" id="PF07587">
    <property type="entry name" value="PSD1"/>
    <property type="match status" value="1"/>
</dbReference>
<feature type="domain" description="Cytochrome C Planctomycete-type" evidence="4">
    <location>
        <begin position="66"/>
        <end position="127"/>
    </location>
</feature>
<dbReference type="EMBL" id="RAPY01000001">
    <property type="protein sequence ID" value="RKE56048.1"/>
    <property type="molecule type" value="Genomic_DNA"/>
</dbReference>
<keyword evidence="1" id="KW-0812">Transmembrane</keyword>
<dbReference type="Pfam" id="PF07635">
    <property type="entry name" value="PSCyt1"/>
    <property type="match status" value="1"/>
</dbReference>
<sequence length="789" mass="89489">MTRRSFFSKNNSWVIISVLGSLAIIVSLLTMCSPSSETSTSSSGTNVLPKFVDYNYHIKPILSDKCFACHGPDNNTREGGLRLDTKEGAYKALSESPDKHAIVPGKPHISEAFLRITTKDESIRMPPIAANLPLTNFEIELIEQWIKQGAVYKPHWAFTVPVKPEMPQTNEIKWGNSEIDRFILDKMVKAGFKPNPEADKNRLLRRVSLDLTGLPPEEKVMERFLNDKSNKAYDRLIDDLMASKAYGEQMALHWMDVARYADSYGYQDDDIRTQWPWRDWVIHAFNKNMPYDQFVTWQLAGDLLPNPSKEQLLATAFNRNHKITEEGGVVDEEYRVAYGLDKTNTYAKGILGITMECAQCHDHKYDPFTQKNYYGMYAFFNNSLEKGLEGLVNSGPSKTPRLTVTKEDVKGILNFINKLDDDAEVSVSVMGERDTVRPTYVLDRGVYDAPGERVYPQTPEAILPFDSKKYVSNRLGLAQWTFSDRNPLTSRVFVNQMWAMIFGRGLVASVADFGNQGDLPSHPELLDWLALDFQKNGWNVKRLIKQLVSTATYKQSSQITAKHLEKDPDNIYLARAKRLRLPAQMIRDQVLATSGLLNKTIGGPSIKPYQPDGIWEVSSSGRGTLAQYVQDHGKDLYRRGLYVFFKLTLPPPNMLIFDASNRDACQVQRTRTNTPLQALVMMNDPAVLEAARVYSTHLINSAPNKTQSDYIKTAFKRVLCRDATENELKLLNQYYSEEIDRFSKRKDAAKAFLRVGEAPLDDRIPKEKLAALMSVVHAIYNLEETLTKG</sequence>
<protein>
    <submittedName>
        <fullName evidence="5">Cytochrome c</fullName>
    </submittedName>
</protein>
<evidence type="ECO:0000313" key="6">
    <source>
        <dbReference type="Proteomes" id="UP000286246"/>
    </source>
</evidence>
<dbReference type="Pfam" id="PF07583">
    <property type="entry name" value="PSCyt2"/>
    <property type="match status" value="1"/>
</dbReference>
<evidence type="ECO:0000259" key="4">
    <source>
        <dbReference type="Pfam" id="PF07635"/>
    </source>
</evidence>
<accession>A0A420BH68</accession>
<feature type="domain" description="DUF1549" evidence="2">
    <location>
        <begin position="178"/>
        <end position="383"/>
    </location>
</feature>
<name>A0A420BH68_SPHD1</name>